<dbReference type="Proteomes" id="UP000799779">
    <property type="component" value="Unassembled WGS sequence"/>
</dbReference>
<dbReference type="EMBL" id="ML977659">
    <property type="protein sequence ID" value="KAF1994482.1"/>
    <property type="molecule type" value="Genomic_DNA"/>
</dbReference>
<sequence>MAYTDLATQAQVVALKIKGVTTKEIEEITGVNPRTQRKMVEKAKERRYVSGPLLTKYLEDSKKSRRPTKRTLEFNKKLAEKYSDHLRSKTSVV</sequence>
<organism evidence="1 2">
    <name type="scientific">Amniculicola lignicola CBS 123094</name>
    <dbReference type="NCBI Taxonomy" id="1392246"/>
    <lineage>
        <taxon>Eukaryota</taxon>
        <taxon>Fungi</taxon>
        <taxon>Dikarya</taxon>
        <taxon>Ascomycota</taxon>
        <taxon>Pezizomycotina</taxon>
        <taxon>Dothideomycetes</taxon>
        <taxon>Pleosporomycetidae</taxon>
        <taxon>Pleosporales</taxon>
        <taxon>Amniculicolaceae</taxon>
        <taxon>Amniculicola</taxon>
    </lineage>
</organism>
<protein>
    <submittedName>
        <fullName evidence="1">Uncharacterized protein</fullName>
    </submittedName>
</protein>
<evidence type="ECO:0000313" key="2">
    <source>
        <dbReference type="Proteomes" id="UP000799779"/>
    </source>
</evidence>
<evidence type="ECO:0000313" key="1">
    <source>
        <dbReference type="EMBL" id="KAF1994482.1"/>
    </source>
</evidence>
<reference evidence="1" key="1">
    <citation type="journal article" date="2020" name="Stud. Mycol.">
        <title>101 Dothideomycetes genomes: a test case for predicting lifestyles and emergence of pathogens.</title>
        <authorList>
            <person name="Haridas S."/>
            <person name="Albert R."/>
            <person name="Binder M."/>
            <person name="Bloem J."/>
            <person name="Labutti K."/>
            <person name="Salamov A."/>
            <person name="Andreopoulos B."/>
            <person name="Baker S."/>
            <person name="Barry K."/>
            <person name="Bills G."/>
            <person name="Bluhm B."/>
            <person name="Cannon C."/>
            <person name="Castanera R."/>
            <person name="Culley D."/>
            <person name="Daum C."/>
            <person name="Ezra D."/>
            <person name="Gonzalez J."/>
            <person name="Henrissat B."/>
            <person name="Kuo A."/>
            <person name="Liang C."/>
            <person name="Lipzen A."/>
            <person name="Lutzoni F."/>
            <person name="Magnuson J."/>
            <person name="Mondo S."/>
            <person name="Nolan M."/>
            <person name="Ohm R."/>
            <person name="Pangilinan J."/>
            <person name="Park H.-J."/>
            <person name="Ramirez L."/>
            <person name="Alfaro M."/>
            <person name="Sun H."/>
            <person name="Tritt A."/>
            <person name="Yoshinaga Y."/>
            <person name="Zwiers L.-H."/>
            <person name="Turgeon B."/>
            <person name="Goodwin S."/>
            <person name="Spatafora J."/>
            <person name="Crous P."/>
            <person name="Grigoriev I."/>
        </authorList>
    </citation>
    <scope>NUCLEOTIDE SEQUENCE</scope>
    <source>
        <strain evidence="1">CBS 123094</strain>
    </source>
</reference>
<dbReference type="AlphaFoldDB" id="A0A6A5VXL5"/>
<accession>A0A6A5VXL5</accession>
<keyword evidence="2" id="KW-1185">Reference proteome</keyword>
<name>A0A6A5VXL5_9PLEO</name>
<proteinExistence type="predicted"/>
<gene>
    <name evidence="1" type="ORF">P154DRAFT_30744</name>
</gene>
<dbReference type="OrthoDB" id="5415741at2759"/>